<dbReference type="InterPro" id="IPR036259">
    <property type="entry name" value="MFS_trans_sf"/>
</dbReference>
<name>A0AA39WBJ7_9PEZI</name>
<dbReference type="InterPro" id="IPR011701">
    <property type="entry name" value="MFS"/>
</dbReference>
<feature type="transmembrane region" description="Helical" evidence="7">
    <location>
        <begin position="310"/>
        <end position="332"/>
    </location>
</feature>
<dbReference type="AlphaFoldDB" id="A0AA39WBJ7"/>
<dbReference type="PANTHER" id="PTHR23501">
    <property type="entry name" value="MAJOR FACILITATOR SUPERFAMILY"/>
    <property type="match status" value="1"/>
</dbReference>
<sequence length="590" mass="65174">MSSKFNILWLRPEAPTVSTEDIGEKTSNDKDAAVHDTAADVSDSDAISEDAQAGVRDIEAMTLVWTKQHLYGAYIAIWFIYFVDAMQQSMSNSLLPFVTSSFYSHSLTPVVGILSSLIGGLFKLPLAKIIDIWGRPQGFCLMLFCLVIGLITMAACDGVKSYAAGQVFYWVGYNGLTYVMGVFIADTSSLRNRSLMFAFASSPYLITTWIGGPIATGFLNGPGWRWGYGAFSIITPFICSPLIWLFYVNYRKAHEAGLIPKRESNRTFAQSLKYYAIEFDIFGVLLIATGLALFLLAFSIYSYQTLLWKAPIIICFLIIGGLLCIAFVFWEMYAPKTFIPYKLLVDRTVLGACLLAAIIFVSFYIWDGYFYSFLLVVNGLTVTEASYVSYTYTMGSCLFSFVVGYFVRLTGRFRWIALWFGVPLTALGIGLMINFRQPDVNIGYIVMCQVFIAVAGGALVITEQMAVMAATTHQNIAVVLAIEAMFSSVGGAIGSTVASAIWTSTFPQRLAVNLPAESLADLPNIYASITEQLAYPVGSPTRHAIAQSYGESQRYMLIAATALHVLSFASVWMWKDIDVNKRKQVKGMVI</sequence>
<gene>
    <name evidence="8" type="ORF">B0T17DRAFT_500881</name>
</gene>
<dbReference type="GO" id="GO:0022857">
    <property type="term" value="F:transmembrane transporter activity"/>
    <property type="evidence" value="ECO:0007669"/>
    <property type="project" value="InterPro"/>
</dbReference>
<organism evidence="8 9">
    <name type="scientific">Bombardia bombarda</name>
    <dbReference type="NCBI Taxonomy" id="252184"/>
    <lineage>
        <taxon>Eukaryota</taxon>
        <taxon>Fungi</taxon>
        <taxon>Dikarya</taxon>
        <taxon>Ascomycota</taxon>
        <taxon>Pezizomycotina</taxon>
        <taxon>Sordariomycetes</taxon>
        <taxon>Sordariomycetidae</taxon>
        <taxon>Sordariales</taxon>
        <taxon>Lasiosphaeriaceae</taxon>
        <taxon>Bombardia</taxon>
    </lineage>
</organism>
<feature type="transmembrane region" description="Helical" evidence="7">
    <location>
        <begin position="138"/>
        <end position="155"/>
    </location>
</feature>
<comment type="similarity">
    <text evidence="2">Belongs to the major facilitator superfamily.</text>
</comment>
<evidence type="ECO:0000256" key="6">
    <source>
        <dbReference type="ARBA" id="ARBA00023136"/>
    </source>
</evidence>
<comment type="caution">
    <text evidence="8">The sequence shown here is derived from an EMBL/GenBank/DDBJ whole genome shotgun (WGS) entry which is preliminary data.</text>
</comment>
<feature type="transmembrane region" description="Helical" evidence="7">
    <location>
        <begin position="281"/>
        <end position="304"/>
    </location>
</feature>
<proteinExistence type="inferred from homology"/>
<keyword evidence="9" id="KW-1185">Reference proteome</keyword>
<feature type="transmembrane region" description="Helical" evidence="7">
    <location>
        <begin position="107"/>
        <end position="126"/>
    </location>
</feature>
<dbReference type="Gene3D" id="1.20.1250.20">
    <property type="entry name" value="MFS general substrate transporter like domains"/>
    <property type="match status" value="2"/>
</dbReference>
<dbReference type="Proteomes" id="UP001174934">
    <property type="component" value="Unassembled WGS sequence"/>
</dbReference>
<protein>
    <submittedName>
        <fullName evidence="8">Major facilitator superfamily domain-containing protein</fullName>
    </submittedName>
</protein>
<evidence type="ECO:0000313" key="8">
    <source>
        <dbReference type="EMBL" id="KAK0610030.1"/>
    </source>
</evidence>
<evidence type="ECO:0000256" key="4">
    <source>
        <dbReference type="ARBA" id="ARBA00022692"/>
    </source>
</evidence>
<feature type="transmembrane region" description="Helical" evidence="7">
    <location>
        <begin position="416"/>
        <end position="435"/>
    </location>
</feature>
<keyword evidence="6 7" id="KW-0472">Membrane</keyword>
<evidence type="ECO:0000256" key="7">
    <source>
        <dbReference type="SAM" id="Phobius"/>
    </source>
</evidence>
<dbReference type="FunFam" id="1.20.1250.20:FF:000284">
    <property type="entry name" value="Siderophore iron transporter mirB"/>
    <property type="match status" value="1"/>
</dbReference>
<feature type="transmembrane region" description="Helical" evidence="7">
    <location>
        <begin position="386"/>
        <end position="407"/>
    </location>
</feature>
<evidence type="ECO:0000256" key="1">
    <source>
        <dbReference type="ARBA" id="ARBA00004141"/>
    </source>
</evidence>
<feature type="transmembrane region" description="Helical" evidence="7">
    <location>
        <begin position="70"/>
        <end position="87"/>
    </location>
</feature>
<keyword evidence="4 7" id="KW-0812">Transmembrane</keyword>
<dbReference type="GO" id="GO:0005886">
    <property type="term" value="C:plasma membrane"/>
    <property type="evidence" value="ECO:0007669"/>
    <property type="project" value="TreeGrafter"/>
</dbReference>
<feature type="transmembrane region" description="Helical" evidence="7">
    <location>
        <begin position="344"/>
        <end position="366"/>
    </location>
</feature>
<feature type="transmembrane region" description="Helical" evidence="7">
    <location>
        <begin position="555"/>
        <end position="574"/>
    </location>
</feature>
<feature type="transmembrane region" description="Helical" evidence="7">
    <location>
        <begin position="167"/>
        <end position="185"/>
    </location>
</feature>
<feature type="transmembrane region" description="Helical" evidence="7">
    <location>
        <begin position="441"/>
        <end position="462"/>
    </location>
</feature>
<keyword evidence="3" id="KW-0813">Transport</keyword>
<dbReference type="Pfam" id="PF07690">
    <property type="entry name" value="MFS_1"/>
    <property type="match status" value="1"/>
</dbReference>
<evidence type="ECO:0000256" key="2">
    <source>
        <dbReference type="ARBA" id="ARBA00008335"/>
    </source>
</evidence>
<comment type="subcellular location">
    <subcellularLocation>
        <location evidence="1">Membrane</location>
        <topology evidence="1">Multi-pass membrane protein</topology>
    </subcellularLocation>
</comment>
<dbReference type="EMBL" id="JAULSR010000011">
    <property type="protein sequence ID" value="KAK0610030.1"/>
    <property type="molecule type" value="Genomic_DNA"/>
</dbReference>
<feature type="transmembrane region" description="Helical" evidence="7">
    <location>
        <begin position="226"/>
        <end position="248"/>
    </location>
</feature>
<reference evidence="8" key="1">
    <citation type="submission" date="2023-06" db="EMBL/GenBank/DDBJ databases">
        <title>Genome-scale phylogeny and comparative genomics of the fungal order Sordariales.</title>
        <authorList>
            <consortium name="Lawrence Berkeley National Laboratory"/>
            <person name="Hensen N."/>
            <person name="Bonometti L."/>
            <person name="Westerberg I."/>
            <person name="Brannstrom I.O."/>
            <person name="Guillou S."/>
            <person name="Cros-Aarteil S."/>
            <person name="Calhoun S."/>
            <person name="Haridas S."/>
            <person name="Kuo A."/>
            <person name="Mondo S."/>
            <person name="Pangilinan J."/>
            <person name="Riley R."/>
            <person name="LaButti K."/>
            <person name="Andreopoulos B."/>
            <person name="Lipzen A."/>
            <person name="Chen C."/>
            <person name="Yanf M."/>
            <person name="Daum C."/>
            <person name="Ng V."/>
            <person name="Clum A."/>
            <person name="Steindorff A."/>
            <person name="Ohm R."/>
            <person name="Martin F."/>
            <person name="Silar P."/>
            <person name="Natvig D."/>
            <person name="Lalanne C."/>
            <person name="Gautier V."/>
            <person name="Ament-velasquez S.L."/>
            <person name="Kruys A."/>
            <person name="Hutchinson M.I."/>
            <person name="Powell A.J."/>
            <person name="Barry K."/>
            <person name="Miller A.N."/>
            <person name="Grigoriev I.V."/>
            <person name="Debuchy R."/>
            <person name="Gladieux P."/>
            <person name="Thoren M.H."/>
            <person name="Johannesson H."/>
        </authorList>
    </citation>
    <scope>NUCLEOTIDE SEQUENCE</scope>
    <source>
        <strain evidence="8">SMH3391-2</strain>
    </source>
</reference>
<evidence type="ECO:0000256" key="5">
    <source>
        <dbReference type="ARBA" id="ARBA00022989"/>
    </source>
</evidence>
<accession>A0AA39WBJ7</accession>
<keyword evidence="5 7" id="KW-1133">Transmembrane helix</keyword>
<dbReference type="SUPFAM" id="SSF103473">
    <property type="entry name" value="MFS general substrate transporter"/>
    <property type="match status" value="1"/>
</dbReference>
<evidence type="ECO:0000256" key="3">
    <source>
        <dbReference type="ARBA" id="ARBA00022448"/>
    </source>
</evidence>
<dbReference type="PANTHER" id="PTHR23501:SF3">
    <property type="entry name" value="MAJOR FACILITATOR SUPERFAMILY (MFS) PROFILE DOMAIN-CONTAINING PROTEIN"/>
    <property type="match status" value="1"/>
</dbReference>
<feature type="transmembrane region" description="Helical" evidence="7">
    <location>
        <begin position="474"/>
        <end position="502"/>
    </location>
</feature>
<evidence type="ECO:0000313" key="9">
    <source>
        <dbReference type="Proteomes" id="UP001174934"/>
    </source>
</evidence>
<feature type="transmembrane region" description="Helical" evidence="7">
    <location>
        <begin position="197"/>
        <end position="220"/>
    </location>
</feature>